<name>A0ABT7JH79_9DEIO</name>
<keyword evidence="2" id="KW-1185">Reference proteome</keyword>
<dbReference type="EMBL" id="JASNGB010000079">
    <property type="protein sequence ID" value="MDL2344412.1"/>
    <property type="molecule type" value="Genomic_DNA"/>
</dbReference>
<accession>A0ABT7JH79</accession>
<evidence type="ECO:0000313" key="2">
    <source>
        <dbReference type="Proteomes" id="UP001302059"/>
    </source>
</evidence>
<reference evidence="1 2" key="1">
    <citation type="submission" date="2023-05" db="EMBL/GenBank/DDBJ databases">
        <authorList>
            <person name="Gao F."/>
        </authorList>
    </citation>
    <scope>NUCLEOTIDE SEQUENCE [LARGE SCALE GENOMIC DNA]</scope>
    <source>
        <strain evidence="1 2">MIMF12</strain>
    </source>
</reference>
<sequence length="100" mass="10468">ALAGQSRAARSLEGYAPAPVFLAVVNGVRRTSLTLGAADAACVERALRLGVRSELRTTGQPILLTAETRVEGALPPRETVEALTLRGLACPNVRSVTDTE</sequence>
<feature type="non-terminal residue" evidence="1">
    <location>
        <position position="1"/>
    </location>
</feature>
<evidence type="ECO:0000313" key="1">
    <source>
        <dbReference type="EMBL" id="MDL2344412.1"/>
    </source>
</evidence>
<proteinExistence type="predicted"/>
<gene>
    <name evidence="1" type="ORF">QOL99_09625</name>
</gene>
<comment type="caution">
    <text evidence="1">The sequence shown here is derived from an EMBL/GenBank/DDBJ whole genome shotgun (WGS) entry which is preliminary data.</text>
</comment>
<dbReference type="RefSeq" id="WP_285523355.1">
    <property type="nucleotide sequence ID" value="NZ_JASNGB010000079.1"/>
</dbReference>
<protein>
    <submittedName>
        <fullName evidence="1">Uncharacterized protein</fullName>
    </submittedName>
</protein>
<organism evidence="1 2">
    <name type="scientific">Deinococcus rhizophilus</name>
    <dbReference type="NCBI Taxonomy" id="3049544"/>
    <lineage>
        <taxon>Bacteria</taxon>
        <taxon>Thermotogati</taxon>
        <taxon>Deinococcota</taxon>
        <taxon>Deinococci</taxon>
        <taxon>Deinococcales</taxon>
        <taxon>Deinococcaceae</taxon>
        <taxon>Deinococcus</taxon>
    </lineage>
</organism>
<dbReference type="Proteomes" id="UP001302059">
    <property type="component" value="Unassembled WGS sequence"/>
</dbReference>